<reference evidence="6 7" key="1">
    <citation type="journal article" date="2022" name="ISME Commun">
        <title>Vulcanimicrobium alpinus gen. nov. sp. nov., the first cultivated representative of the candidate phylum 'Eremiobacterota', is a metabolically versatile aerobic anoxygenic phototroph.</title>
        <authorList>
            <person name="Yabe S."/>
            <person name="Muto K."/>
            <person name="Abe K."/>
            <person name="Yokota A."/>
            <person name="Staudigel H."/>
            <person name="Tebo B.M."/>
        </authorList>
    </citation>
    <scope>NUCLEOTIDE SEQUENCE [LARGE SCALE GENOMIC DNA]</scope>
    <source>
        <strain evidence="6 7">WC8-2</strain>
    </source>
</reference>
<organism evidence="6 7">
    <name type="scientific">Vulcanimicrobium alpinum</name>
    <dbReference type="NCBI Taxonomy" id="3016050"/>
    <lineage>
        <taxon>Bacteria</taxon>
        <taxon>Bacillati</taxon>
        <taxon>Vulcanimicrobiota</taxon>
        <taxon>Vulcanimicrobiia</taxon>
        <taxon>Vulcanimicrobiales</taxon>
        <taxon>Vulcanimicrobiaceae</taxon>
        <taxon>Vulcanimicrobium</taxon>
    </lineage>
</organism>
<sequence length="262" mass="27901">MIEARALVLGYRERVVLRDVDLTLRPRELVAIVGPNGSGKSTLLRALAGTIPLHGGTVAIDGVPAHALTPGARARRIALVPAEEHADDDVLVREAVALGRLPHRPWWQWGDQPDDEAIVDAALARLDLTEFALRRIATLSSGERQRVWIASALAQQAPTLLLDEPTSHLDLAGAYATLDILRGLADDGAAIAVVLHDLNLAVASVDRIVLVGDGTVLADGPVAEVVRADLLTRAYGAEIAVRRTTDGAMVAIPRRRARKGTA</sequence>
<dbReference type="Gene3D" id="3.40.50.300">
    <property type="entry name" value="P-loop containing nucleotide triphosphate hydrolases"/>
    <property type="match status" value="1"/>
</dbReference>
<evidence type="ECO:0000256" key="2">
    <source>
        <dbReference type="ARBA" id="ARBA00022741"/>
    </source>
</evidence>
<protein>
    <submittedName>
        <fullName evidence="6">ABC transporter</fullName>
    </submittedName>
</protein>
<gene>
    <name evidence="6" type="ORF">WPS_24410</name>
</gene>
<dbReference type="Pfam" id="PF00005">
    <property type="entry name" value="ABC_tran"/>
    <property type="match status" value="1"/>
</dbReference>
<evidence type="ECO:0000313" key="6">
    <source>
        <dbReference type="EMBL" id="BDE07165.1"/>
    </source>
</evidence>
<evidence type="ECO:0000256" key="4">
    <source>
        <dbReference type="ARBA" id="ARBA00022967"/>
    </source>
</evidence>
<dbReference type="PANTHER" id="PTHR42794:SF1">
    <property type="entry name" value="HEMIN IMPORT ATP-BINDING PROTEIN HMUV"/>
    <property type="match status" value="1"/>
</dbReference>
<dbReference type="EMBL" id="AP025523">
    <property type="protein sequence ID" value="BDE07165.1"/>
    <property type="molecule type" value="Genomic_DNA"/>
</dbReference>
<dbReference type="CDD" id="cd03214">
    <property type="entry name" value="ABC_Iron-Siderophores_B12_Hemin"/>
    <property type="match status" value="1"/>
</dbReference>
<proteinExistence type="predicted"/>
<keyword evidence="4" id="KW-1278">Translocase</keyword>
<dbReference type="InterPro" id="IPR003439">
    <property type="entry name" value="ABC_transporter-like_ATP-bd"/>
</dbReference>
<dbReference type="PROSITE" id="PS00211">
    <property type="entry name" value="ABC_TRANSPORTER_1"/>
    <property type="match status" value="1"/>
</dbReference>
<dbReference type="InterPro" id="IPR027417">
    <property type="entry name" value="P-loop_NTPase"/>
</dbReference>
<evidence type="ECO:0000256" key="3">
    <source>
        <dbReference type="ARBA" id="ARBA00022840"/>
    </source>
</evidence>
<evidence type="ECO:0000313" key="7">
    <source>
        <dbReference type="Proteomes" id="UP001317532"/>
    </source>
</evidence>
<dbReference type="KEGG" id="vab:WPS_24410"/>
<dbReference type="GO" id="GO:0016887">
    <property type="term" value="F:ATP hydrolysis activity"/>
    <property type="evidence" value="ECO:0007669"/>
    <property type="project" value="InterPro"/>
</dbReference>
<dbReference type="AlphaFoldDB" id="A0AAN1XYB4"/>
<accession>A0AAN1XYB4</accession>
<dbReference type="InterPro" id="IPR003593">
    <property type="entry name" value="AAA+_ATPase"/>
</dbReference>
<keyword evidence="2" id="KW-0547">Nucleotide-binding</keyword>
<keyword evidence="3" id="KW-0067">ATP-binding</keyword>
<dbReference type="SUPFAM" id="SSF52540">
    <property type="entry name" value="P-loop containing nucleoside triphosphate hydrolases"/>
    <property type="match status" value="1"/>
</dbReference>
<dbReference type="Proteomes" id="UP001317532">
    <property type="component" value="Chromosome"/>
</dbReference>
<name>A0AAN1XYB4_UNVUL</name>
<keyword evidence="1" id="KW-0813">Transport</keyword>
<dbReference type="SMART" id="SM00382">
    <property type="entry name" value="AAA"/>
    <property type="match status" value="1"/>
</dbReference>
<evidence type="ECO:0000256" key="1">
    <source>
        <dbReference type="ARBA" id="ARBA00022448"/>
    </source>
</evidence>
<dbReference type="GO" id="GO:0005524">
    <property type="term" value="F:ATP binding"/>
    <property type="evidence" value="ECO:0007669"/>
    <property type="project" value="UniProtKB-KW"/>
</dbReference>
<dbReference type="PANTHER" id="PTHR42794">
    <property type="entry name" value="HEMIN IMPORT ATP-BINDING PROTEIN HMUV"/>
    <property type="match status" value="1"/>
</dbReference>
<dbReference type="RefSeq" id="WP_317994778.1">
    <property type="nucleotide sequence ID" value="NZ_AP025523.1"/>
</dbReference>
<evidence type="ECO:0000259" key="5">
    <source>
        <dbReference type="PROSITE" id="PS50893"/>
    </source>
</evidence>
<dbReference type="InterPro" id="IPR017871">
    <property type="entry name" value="ABC_transporter-like_CS"/>
</dbReference>
<keyword evidence="7" id="KW-1185">Reference proteome</keyword>
<feature type="domain" description="ABC transporter" evidence="5">
    <location>
        <begin position="2"/>
        <end position="238"/>
    </location>
</feature>
<dbReference type="PROSITE" id="PS50893">
    <property type="entry name" value="ABC_TRANSPORTER_2"/>
    <property type="match status" value="1"/>
</dbReference>
<dbReference type="FunFam" id="3.40.50.300:FF:000134">
    <property type="entry name" value="Iron-enterobactin ABC transporter ATP-binding protein"/>
    <property type="match status" value="1"/>
</dbReference>